<evidence type="ECO:0000313" key="13">
    <source>
        <dbReference type="Proteomes" id="UP000241587"/>
    </source>
</evidence>
<dbReference type="GO" id="GO:0005789">
    <property type="term" value="C:endoplasmic reticulum membrane"/>
    <property type="evidence" value="ECO:0007669"/>
    <property type="project" value="UniProtKB-SubCell"/>
</dbReference>
<feature type="region of interest" description="Disordered" evidence="9">
    <location>
        <begin position="1"/>
        <end position="89"/>
    </location>
</feature>
<dbReference type="CDD" id="cd00174">
    <property type="entry name" value="SH3"/>
    <property type="match status" value="1"/>
</dbReference>
<organism evidence="12 13">
    <name type="scientific">Fusarium culmorum</name>
    <dbReference type="NCBI Taxonomy" id="5516"/>
    <lineage>
        <taxon>Eukaryota</taxon>
        <taxon>Fungi</taxon>
        <taxon>Dikarya</taxon>
        <taxon>Ascomycota</taxon>
        <taxon>Pezizomycotina</taxon>
        <taxon>Sordariomycetes</taxon>
        <taxon>Hypocreomycetidae</taxon>
        <taxon>Hypocreales</taxon>
        <taxon>Nectriaceae</taxon>
        <taxon>Fusarium</taxon>
    </lineage>
</organism>
<dbReference type="InterPro" id="IPR036028">
    <property type="entry name" value="SH3-like_dom_sf"/>
</dbReference>
<evidence type="ECO:0000256" key="10">
    <source>
        <dbReference type="SAM" id="Phobius"/>
    </source>
</evidence>
<evidence type="ECO:0000256" key="7">
    <source>
        <dbReference type="ARBA" id="ARBA00023136"/>
    </source>
</evidence>
<keyword evidence="5 10" id="KW-1133">Transmembrane helix</keyword>
<comment type="caution">
    <text evidence="12">The sequence shown here is derived from an EMBL/GenBank/DDBJ whole genome shotgun (WGS) entry which is preliminary data.</text>
</comment>
<dbReference type="PANTHER" id="PTHR21212">
    <property type="entry name" value="BERNARDINELLI-SEIP CONGENITAL LIPODYSTROPHY 2 HOMOLOG BSCL2 PROTEIN"/>
    <property type="match status" value="1"/>
</dbReference>
<evidence type="ECO:0000256" key="8">
    <source>
        <dbReference type="PROSITE-ProRule" id="PRU00192"/>
    </source>
</evidence>
<evidence type="ECO:0000256" key="1">
    <source>
        <dbReference type="ARBA" id="ARBA00004477"/>
    </source>
</evidence>
<dbReference type="AlphaFoldDB" id="A0A2T4GNS2"/>
<dbReference type="OMA" id="HSKQVQI"/>
<keyword evidence="6" id="KW-0443">Lipid metabolism</keyword>
<evidence type="ECO:0000256" key="2">
    <source>
        <dbReference type="ARBA" id="ARBA00022443"/>
    </source>
</evidence>
<dbReference type="EMBL" id="PVEM01000012">
    <property type="protein sequence ID" value="PTD05212.1"/>
    <property type="molecule type" value="Genomic_DNA"/>
</dbReference>
<keyword evidence="2 8" id="KW-0728">SH3 domain</keyword>
<dbReference type="PROSITE" id="PS50002">
    <property type="entry name" value="SH3"/>
    <property type="match status" value="1"/>
</dbReference>
<dbReference type="GO" id="GO:0006629">
    <property type="term" value="P:lipid metabolic process"/>
    <property type="evidence" value="ECO:0007669"/>
    <property type="project" value="UniProtKB-KW"/>
</dbReference>
<feature type="compositionally biased region" description="Acidic residues" evidence="9">
    <location>
        <begin position="475"/>
        <end position="491"/>
    </location>
</feature>
<dbReference type="SMART" id="SM00326">
    <property type="entry name" value="SH3"/>
    <property type="match status" value="1"/>
</dbReference>
<keyword evidence="13" id="KW-1185">Reference proteome</keyword>
<evidence type="ECO:0000313" key="12">
    <source>
        <dbReference type="EMBL" id="PTD05212.1"/>
    </source>
</evidence>
<dbReference type="GO" id="GO:0140042">
    <property type="term" value="P:lipid droplet formation"/>
    <property type="evidence" value="ECO:0007669"/>
    <property type="project" value="UniProtKB-ARBA"/>
</dbReference>
<feature type="transmembrane region" description="Helical" evidence="10">
    <location>
        <begin position="383"/>
        <end position="406"/>
    </location>
</feature>
<keyword evidence="7 10" id="KW-0472">Membrane</keyword>
<keyword evidence="4" id="KW-0256">Endoplasmic reticulum</keyword>
<reference evidence="12 13" key="1">
    <citation type="submission" date="2018-02" db="EMBL/GenBank/DDBJ databases">
        <title>Fusarium culmorum secondary metabolites in fungal-bacterial-plant interactions.</title>
        <authorList>
            <person name="Schmidt R."/>
        </authorList>
    </citation>
    <scope>NUCLEOTIDE SEQUENCE [LARGE SCALE GENOMIC DNA]</scope>
    <source>
        <strain evidence="12 13">PV</strain>
    </source>
</reference>
<evidence type="ECO:0000256" key="9">
    <source>
        <dbReference type="SAM" id="MobiDB-lite"/>
    </source>
</evidence>
<dbReference type="Pfam" id="PF06775">
    <property type="entry name" value="Seipin"/>
    <property type="match status" value="1"/>
</dbReference>
<feature type="transmembrane region" description="Helical" evidence="10">
    <location>
        <begin position="166"/>
        <end position="192"/>
    </location>
</feature>
<feature type="region of interest" description="Disordered" evidence="9">
    <location>
        <begin position="455"/>
        <end position="520"/>
    </location>
</feature>
<protein>
    <recommendedName>
        <fullName evidence="11">SH3 domain-containing protein</fullName>
    </recommendedName>
</protein>
<evidence type="ECO:0000256" key="3">
    <source>
        <dbReference type="ARBA" id="ARBA00022692"/>
    </source>
</evidence>
<evidence type="ECO:0000256" key="5">
    <source>
        <dbReference type="ARBA" id="ARBA00022989"/>
    </source>
</evidence>
<keyword evidence="3 10" id="KW-0812">Transmembrane</keyword>
<dbReference type="CDD" id="cd23995">
    <property type="entry name" value="Seipin_BSCL2_like"/>
    <property type="match status" value="1"/>
</dbReference>
<feature type="transmembrane region" description="Helical" evidence="10">
    <location>
        <begin position="311"/>
        <end position="331"/>
    </location>
</feature>
<name>A0A2T4GNS2_FUSCU</name>
<comment type="subcellular location">
    <subcellularLocation>
        <location evidence="1">Endoplasmic reticulum membrane</location>
        <topology evidence="1">Multi-pass membrane protein</topology>
    </subcellularLocation>
</comment>
<feature type="domain" description="SH3" evidence="11">
    <location>
        <begin position="97"/>
        <end position="156"/>
    </location>
</feature>
<feature type="compositionally biased region" description="Basic residues" evidence="9">
    <location>
        <begin position="511"/>
        <end position="520"/>
    </location>
</feature>
<evidence type="ECO:0000259" key="11">
    <source>
        <dbReference type="PROSITE" id="PS50002"/>
    </source>
</evidence>
<dbReference type="PANTHER" id="PTHR21212:SF0">
    <property type="entry name" value="SEIPIN"/>
    <property type="match status" value="1"/>
</dbReference>
<evidence type="ECO:0000256" key="4">
    <source>
        <dbReference type="ARBA" id="ARBA00022824"/>
    </source>
</evidence>
<dbReference type="OrthoDB" id="3990054at2759"/>
<dbReference type="InterPro" id="IPR009617">
    <property type="entry name" value="Seipin"/>
</dbReference>
<dbReference type="InterPro" id="IPR001452">
    <property type="entry name" value="SH3_domain"/>
</dbReference>
<dbReference type="SUPFAM" id="SSF50044">
    <property type="entry name" value="SH3-domain"/>
    <property type="match status" value="1"/>
</dbReference>
<sequence length="520" mass="57391">MSSPQKHGSAQGYYPQSPASRGPSPSPYGQQSRPGSGYAGSDMAIQLAPVSDPYGSVRSGGSRPASRANSYYDDGSTRQRSQSVADPSRLYTPDGRAILHYARALYMYQAAIPEELGFAKGDYLAVLRHQDDGWWEAEVHGGDGSVGLETLQETARVVTSKPVQRAVVNTVLLVSTAATLFCTAAIASVLFFQNFLPHEVVTLPVHLQYGSGINPYGIASLQTPPMKTQQEYDVSLLLSMPRSVPNVERGNFMISLHMLGAKADVWLHAQAEQHASSHEGFGQANVLFSSRRPALFPYVDPLVSVASRVLFLMYHLFTPGSSTNSVIILLAERVSFSKDSMLPKSAYIEVEAGQTIQVYNAYLQLTAQLRGLRWMMVHYRISTFLALTVVFWAFEVIFMGVAWGIWSVASGPAGEDDAKIRRLKGLRDDHEDELTDHEEIFPTYGKQQTLKYEPDIKPEQDPEQPLSEIPRPGADADDEDDGSFDDKDEEDVQHRDSGIGTSYSEEGTSSIRRRTSRNRL</sequence>
<evidence type="ECO:0000256" key="6">
    <source>
        <dbReference type="ARBA" id="ARBA00023098"/>
    </source>
</evidence>
<accession>A0A2T4GNS2</accession>
<proteinExistence type="predicted"/>
<dbReference type="Gene3D" id="2.30.30.40">
    <property type="entry name" value="SH3 Domains"/>
    <property type="match status" value="1"/>
</dbReference>
<dbReference type="Proteomes" id="UP000241587">
    <property type="component" value="Unassembled WGS sequence"/>
</dbReference>
<dbReference type="Pfam" id="PF00018">
    <property type="entry name" value="SH3_1"/>
    <property type="match status" value="1"/>
</dbReference>
<gene>
    <name evidence="12" type="ORF">FCULG_00002177</name>
</gene>